<dbReference type="PANTHER" id="PTHR30417">
    <property type="entry name" value="N-ACETYLMURAMOYL-L-ALANINE AMIDASE AMID"/>
    <property type="match status" value="1"/>
</dbReference>
<reference evidence="6 7" key="1">
    <citation type="submission" date="2019-03" db="EMBL/GenBank/DDBJ databases">
        <title>Genomic Encyclopedia of Archaeal and Bacterial Type Strains, Phase II (KMG-II): from individual species to whole genera.</title>
        <authorList>
            <person name="Goeker M."/>
        </authorList>
    </citation>
    <scope>NUCLEOTIDE SEQUENCE [LARGE SCALE GENOMIC DNA]</scope>
    <source>
        <strain evidence="6 7">DSM 26433</strain>
    </source>
</reference>
<dbReference type="InterPro" id="IPR002502">
    <property type="entry name" value="Amidase_domain"/>
</dbReference>
<dbReference type="PANTHER" id="PTHR30417:SF1">
    <property type="entry name" value="N-ACETYLMURAMOYL-L-ALANINE AMIDASE AMID"/>
    <property type="match status" value="1"/>
</dbReference>
<keyword evidence="7" id="KW-1185">Reference proteome</keyword>
<dbReference type="Proteomes" id="UP000295673">
    <property type="component" value="Unassembled WGS sequence"/>
</dbReference>
<dbReference type="SMART" id="SM00644">
    <property type="entry name" value="Ami_2"/>
    <property type="match status" value="1"/>
</dbReference>
<dbReference type="GO" id="GO:0009254">
    <property type="term" value="P:peptidoglycan turnover"/>
    <property type="evidence" value="ECO:0007669"/>
    <property type="project" value="TreeGrafter"/>
</dbReference>
<sequence>MSQGPHITDHPSPNFGQRRNGLKPELIVLHYTAMDSAKAALARLCDPAPEVSAHYLICEKGHIYRLVDESMRAWHAGAGSWQGKSDVNSRSIGIELDNRGSHPFSEPQMAALEQLLPMIMRRWNIPAEGVIGHSDMAPGRKFDPGTRFDWRRLALQGLALWPDQAAALGDWADAAAKIGYDTDNPEAIAAFRARFRPWANGEPDAEDARIALRLTDRPSA</sequence>
<keyword evidence="3" id="KW-0378">Hydrolase</keyword>
<feature type="domain" description="N-acetylmuramoyl-L-alanine amidase" evidence="5">
    <location>
        <begin position="12"/>
        <end position="145"/>
    </location>
</feature>
<organism evidence="6 7">
    <name type="scientific">Shimia isoporae</name>
    <dbReference type="NCBI Taxonomy" id="647720"/>
    <lineage>
        <taxon>Bacteria</taxon>
        <taxon>Pseudomonadati</taxon>
        <taxon>Pseudomonadota</taxon>
        <taxon>Alphaproteobacteria</taxon>
        <taxon>Rhodobacterales</taxon>
        <taxon>Roseobacteraceae</taxon>
    </lineage>
</organism>
<dbReference type="InterPro" id="IPR051206">
    <property type="entry name" value="NAMLAA_amidase_2"/>
</dbReference>
<evidence type="ECO:0000256" key="2">
    <source>
        <dbReference type="ARBA" id="ARBA00011901"/>
    </source>
</evidence>
<keyword evidence="4" id="KW-0961">Cell wall biogenesis/degradation</keyword>
<comment type="caution">
    <text evidence="6">The sequence shown here is derived from an EMBL/GenBank/DDBJ whole genome shotgun (WGS) entry which is preliminary data.</text>
</comment>
<dbReference type="Gene3D" id="3.40.80.10">
    <property type="entry name" value="Peptidoglycan recognition protein-like"/>
    <property type="match status" value="1"/>
</dbReference>
<accession>A0A4R1NUA4</accession>
<evidence type="ECO:0000256" key="1">
    <source>
        <dbReference type="ARBA" id="ARBA00001561"/>
    </source>
</evidence>
<dbReference type="GO" id="GO:0071555">
    <property type="term" value="P:cell wall organization"/>
    <property type="evidence" value="ECO:0007669"/>
    <property type="project" value="UniProtKB-KW"/>
</dbReference>
<evidence type="ECO:0000313" key="7">
    <source>
        <dbReference type="Proteomes" id="UP000295673"/>
    </source>
</evidence>
<evidence type="ECO:0000313" key="6">
    <source>
        <dbReference type="EMBL" id="TCL08612.1"/>
    </source>
</evidence>
<name>A0A4R1NUA4_9RHOB</name>
<dbReference type="GO" id="GO:0009253">
    <property type="term" value="P:peptidoglycan catabolic process"/>
    <property type="evidence" value="ECO:0007669"/>
    <property type="project" value="InterPro"/>
</dbReference>
<dbReference type="EC" id="3.5.1.28" evidence="2"/>
<evidence type="ECO:0000256" key="3">
    <source>
        <dbReference type="ARBA" id="ARBA00022801"/>
    </source>
</evidence>
<dbReference type="EMBL" id="SMGR01000001">
    <property type="protein sequence ID" value="TCL08612.1"/>
    <property type="molecule type" value="Genomic_DNA"/>
</dbReference>
<protein>
    <recommendedName>
        <fullName evidence="2">N-acetylmuramoyl-L-alanine amidase</fullName>
        <ecNumber evidence="2">3.5.1.28</ecNumber>
    </recommendedName>
</protein>
<evidence type="ECO:0000256" key="4">
    <source>
        <dbReference type="ARBA" id="ARBA00023316"/>
    </source>
</evidence>
<dbReference type="Pfam" id="PF01510">
    <property type="entry name" value="Amidase_2"/>
    <property type="match status" value="1"/>
</dbReference>
<dbReference type="CDD" id="cd06583">
    <property type="entry name" value="PGRP"/>
    <property type="match status" value="1"/>
</dbReference>
<comment type="catalytic activity">
    <reaction evidence="1">
        <text>Hydrolyzes the link between N-acetylmuramoyl residues and L-amino acid residues in certain cell-wall glycopeptides.</text>
        <dbReference type="EC" id="3.5.1.28"/>
    </reaction>
</comment>
<dbReference type="GO" id="GO:0008745">
    <property type="term" value="F:N-acetylmuramoyl-L-alanine amidase activity"/>
    <property type="evidence" value="ECO:0007669"/>
    <property type="project" value="UniProtKB-EC"/>
</dbReference>
<gene>
    <name evidence="6" type="ORF">BXY66_0650</name>
</gene>
<proteinExistence type="predicted"/>
<dbReference type="GO" id="GO:0019867">
    <property type="term" value="C:outer membrane"/>
    <property type="evidence" value="ECO:0007669"/>
    <property type="project" value="TreeGrafter"/>
</dbReference>
<dbReference type="InterPro" id="IPR036505">
    <property type="entry name" value="Amidase/PGRP_sf"/>
</dbReference>
<evidence type="ECO:0000259" key="5">
    <source>
        <dbReference type="SMART" id="SM00644"/>
    </source>
</evidence>
<dbReference type="RefSeq" id="WP_243694284.1">
    <property type="nucleotide sequence ID" value="NZ_SMGR01000001.1"/>
</dbReference>
<dbReference type="AlphaFoldDB" id="A0A4R1NUA4"/>
<dbReference type="SUPFAM" id="SSF55846">
    <property type="entry name" value="N-acetylmuramoyl-L-alanine amidase-like"/>
    <property type="match status" value="1"/>
</dbReference>